<protein>
    <submittedName>
        <fullName evidence="2">Uncharacterized protein</fullName>
    </submittedName>
</protein>
<proteinExistence type="predicted"/>
<dbReference type="OrthoDB" id="1046223at2759"/>
<reference evidence="3" key="1">
    <citation type="journal article" date="2019" name="Plant Biotechnol. J.">
        <title>Genome sequencing of the Australian wild diploid species Gossypium australe highlights disease resistance and delayed gland morphogenesis.</title>
        <authorList>
            <person name="Cai Y."/>
            <person name="Cai X."/>
            <person name="Wang Q."/>
            <person name="Wang P."/>
            <person name="Zhang Y."/>
            <person name="Cai C."/>
            <person name="Xu Y."/>
            <person name="Wang K."/>
            <person name="Zhou Z."/>
            <person name="Wang C."/>
            <person name="Geng S."/>
            <person name="Li B."/>
            <person name="Dong Q."/>
            <person name="Hou Y."/>
            <person name="Wang H."/>
            <person name="Ai P."/>
            <person name="Liu Z."/>
            <person name="Yi F."/>
            <person name="Sun M."/>
            <person name="An G."/>
            <person name="Cheng J."/>
            <person name="Zhang Y."/>
            <person name="Shi Q."/>
            <person name="Xie Y."/>
            <person name="Shi X."/>
            <person name="Chang Y."/>
            <person name="Huang F."/>
            <person name="Chen Y."/>
            <person name="Hong S."/>
            <person name="Mi L."/>
            <person name="Sun Q."/>
            <person name="Zhang L."/>
            <person name="Zhou B."/>
            <person name="Peng R."/>
            <person name="Zhang X."/>
            <person name="Liu F."/>
        </authorList>
    </citation>
    <scope>NUCLEOTIDE SEQUENCE [LARGE SCALE GENOMIC DNA]</scope>
    <source>
        <strain evidence="3">cv. PA1801</strain>
    </source>
</reference>
<dbReference type="Proteomes" id="UP000325315">
    <property type="component" value="Unassembled WGS sequence"/>
</dbReference>
<evidence type="ECO:0000313" key="3">
    <source>
        <dbReference type="Proteomes" id="UP000325315"/>
    </source>
</evidence>
<feature type="region of interest" description="Disordered" evidence="1">
    <location>
        <begin position="50"/>
        <end position="76"/>
    </location>
</feature>
<organism evidence="2 3">
    <name type="scientific">Gossypium australe</name>
    <dbReference type="NCBI Taxonomy" id="47621"/>
    <lineage>
        <taxon>Eukaryota</taxon>
        <taxon>Viridiplantae</taxon>
        <taxon>Streptophyta</taxon>
        <taxon>Embryophyta</taxon>
        <taxon>Tracheophyta</taxon>
        <taxon>Spermatophyta</taxon>
        <taxon>Magnoliopsida</taxon>
        <taxon>eudicotyledons</taxon>
        <taxon>Gunneridae</taxon>
        <taxon>Pentapetalae</taxon>
        <taxon>rosids</taxon>
        <taxon>malvids</taxon>
        <taxon>Malvales</taxon>
        <taxon>Malvaceae</taxon>
        <taxon>Malvoideae</taxon>
        <taxon>Gossypium</taxon>
    </lineage>
</organism>
<sequence>MQQQTVNFQKKTEASIKEFTTLIEKINSQGKLLSQTEPNPRQNANAVTLRSGKELEPNLGKNFNQDSTQKKQQNDH</sequence>
<accession>A0A5B6WGX5</accession>
<name>A0A5B6WGX5_9ROSI</name>
<dbReference type="EMBL" id="SMMG02000003">
    <property type="protein sequence ID" value="KAA3481141.1"/>
    <property type="molecule type" value="Genomic_DNA"/>
</dbReference>
<evidence type="ECO:0000256" key="1">
    <source>
        <dbReference type="SAM" id="MobiDB-lite"/>
    </source>
</evidence>
<dbReference type="AlphaFoldDB" id="A0A5B6WGX5"/>
<evidence type="ECO:0000313" key="2">
    <source>
        <dbReference type="EMBL" id="KAA3481141.1"/>
    </source>
</evidence>
<gene>
    <name evidence="2" type="ORF">EPI10_021533</name>
</gene>
<keyword evidence="3" id="KW-1185">Reference proteome</keyword>
<comment type="caution">
    <text evidence="2">The sequence shown here is derived from an EMBL/GenBank/DDBJ whole genome shotgun (WGS) entry which is preliminary data.</text>
</comment>